<sequence>MWHEYDLFALPSALLAFGGALVGLSQERRRTIIALLMTLAAALLQGSFLLRLWMELDRPPLRTMGEIRLWYTFFLLLAGIAVYRMGRFRWILVFTALMATVFSGINLLHPELHDQSLPPALQSPWFIPHVTVYMLSYAVMACAALLAAGGLIQRDSHYFPTVDHLVYLGTGLLFLGLLSGSLWAKQAWGDFWDWDPKETWAAVTACGYLTYIHLRCSRHRQHKFNYILVILSFLLLQMCWYGYLYLPSAAQSLHRYN</sequence>
<evidence type="ECO:0000259" key="7">
    <source>
        <dbReference type="Pfam" id="PF01578"/>
    </source>
</evidence>
<gene>
    <name evidence="8" type="ORF">EVA_01138</name>
</gene>
<evidence type="ECO:0000256" key="2">
    <source>
        <dbReference type="ARBA" id="ARBA00022692"/>
    </source>
</evidence>
<feature type="domain" description="Cytochrome c assembly protein" evidence="7">
    <location>
        <begin position="67"/>
        <end position="243"/>
    </location>
</feature>
<dbReference type="GO" id="GO:0020037">
    <property type="term" value="F:heme binding"/>
    <property type="evidence" value="ECO:0007669"/>
    <property type="project" value="InterPro"/>
</dbReference>
<evidence type="ECO:0000256" key="6">
    <source>
        <dbReference type="SAM" id="Phobius"/>
    </source>
</evidence>
<evidence type="ECO:0000313" key="8">
    <source>
        <dbReference type="EMBL" id="EJX10496.1"/>
    </source>
</evidence>
<dbReference type="Pfam" id="PF01578">
    <property type="entry name" value="Cytochrom_C_asm"/>
    <property type="match status" value="1"/>
</dbReference>
<name>J9DC32_9ZZZZ</name>
<feature type="transmembrane region" description="Helical" evidence="6">
    <location>
        <begin position="226"/>
        <end position="246"/>
    </location>
</feature>
<dbReference type="GO" id="GO:0017004">
    <property type="term" value="P:cytochrome complex assembly"/>
    <property type="evidence" value="ECO:0007669"/>
    <property type="project" value="UniProtKB-KW"/>
</dbReference>
<reference evidence="8" key="1">
    <citation type="journal article" date="2012" name="PLoS ONE">
        <title>Gene sets for utilization of primary and secondary nutrition supplies in the distal gut of endangered iberian lynx.</title>
        <authorList>
            <person name="Alcaide M."/>
            <person name="Messina E."/>
            <person name="Richter M."/>
            <person name="Bargiela R."/>
            <person name="Peplies J."/>
            <person name="Huws S.A."/>
            <person name="Newbold C.J."/>
            <person name="Golyshin P.N."/>
            <person name="Simon M.A."/>
            <person name="Lopez G."/>
            <person name="Yakimov M.M."/>
            <person name="Ferrer M."/>
        </authorList>
    </citation>
    <scope>NUCLEOTIDE SEQUENCE</scope>
</reference>
<accession>J9DC32</accession>
<evidence type="ECO:0000256" key="5">
    <source>
        <dbReference type="ARBA" id="ARBA00023136"/>
    </source>
</evidence>
<feature type="transmembrane region" description="Helical" evidence="6">
    <location>
        <begin position="6"/>
        <end position="25"/>
    </location>
</feature>
<evidence type="ECO:0000256" key="1">
    <source>
        <dbReference type="ARBA" id="ARBA00004141"/>
    </source>
</evidence>
<keyword evidence="3" id="KW-0201">Cytochrome c-type biogenesis</keyword>
<feature type="transmembrane region" description="Helical" evidence="6">
    <location>
        <begin position="164"/>
        <end position="184"/>
    </location>
</feature>
<feature type="transmembrane region" description="Helical" evidence="6">
    <location>
        <begin position="130"/>
        <end position="152"/>
    </location>
</feature>
<evidence type="ECO:0000256" key="4">
    <source>
        <dbReference type="ARBA" id="ARBA00022989"/>
    </source>
</evidence>
<protein>
    <submittedName>
        <fullName evidence="8">Cytochrome c biogenesis protein CcsA</fullName>
    </submittedName>
</protein>
<dbReference type="GO" id="GO:0005886">
    <property type="term" value="C:plasma membrane"/>
    <property type="evidence" value="ECO:0007669"/>
    <property type="project" value="TreeGrafter"/>
</dbReference>
<feature type="transmembrane region" description="Helical" evidence="6">
    <location>
        <begin position="32"/>
        <end position="53"/>
    </location>
</feature>
<dbReference type="EMBL" id="AMCI01000173">
    <property type="protein sequence ID" value="EJX10496.1"/>
    <property type="molecule type" value="Genomic_DNA"/>
</dbReference>
<dbReference type="AlphaFoldDB" id="J9DC32"/>
<proteinExistence type="predicted"/>
<feature type="transmembrane region" description="Helical" evidence="6">
    <location>
        <begin position="65"/>
        <end position="83"/>
    </location>
</feature>
<evidence type="ECO:0000256" key="3">
    <source>
        <dbReference type="ARBA" id="ARBA00022748"/>
    </source>
</evidence>
<keyword evidence="5 6" id="KW-0472">Membrane</keyword>
<dbReference type="InterPro" id="IPR002541">
    <property type="entry name" value="Cyt_c_assembly"/>
</dbReference>
<dbReference type="PANTHER" id="PTHR30071:SF1">
    <property type="entry name" value="CYTOCHROME B_B6 PROTEIN-RELATED"/>
    <property type="match status" value="1"/>
</dbReference>
<comment type="caution">
    <text evidence="8">The sequence shown here is derived from an EMBL/GenBank/DDBJ whole genome shotgun (WGS) entry which is preliminary data.</text>
</comment>
<keyword evidence="4 6" id="KW-1133">Transmembrane helix</keyword>
<feature type="transmembrane region" description="Helical" evidence="6">
    <location>
        <begin position="199"/>
        <end position="214"/>
    </location>
</feature>
<dbReference type="InterPro" id="IPR045062">
    <property type="entry name" value="Cyt_c_biogenesis_CcsA/CcmC"/>
</dbReference>
<dbReference type="PANTHER" id="PTHR30071">
    <property type="entry name" value="HEME EXPORTER PROTEIN C"/>
    <property type="match status" value="1"/>
</dbReference>
<organism evidence="8">
    <name type="scientific">gut metagenome</name>
    <dbReference type="NCBI Taxonomy" id="749906"/>
    <lineage>
        <taxon>unclassified sequences</taxon>
        <taxon>metagenomes</taxon>
        <taxon>organismal metagenomes</taxon>
    </lineage>
</organism>
<keyword evidence="2 6" id="KW-0812">Transmembrane</keyword>
<feature type="transmembrane region" description="Helical" evidence="6">
    <location>
        <begin position="90"/>
        <end position="110"/>
    </location>
</feature>
<comment type="subcellular location">
    <subcellularLocation>
        <location evidence="1">Membrane</location>
        <topology evidence="1">Multi-pass membrane protein</topology>
    </subcellularLocation>
</comment>